<reference evidence="2 3" key="1">
    <citation type="journal article" date="2019" name="J. Hered.">
        <title>An Improved Genome Assembly for Drosophila navojoa, the Basal Species in the mojavensis Cluster.</title>
        <authorList>
            <person name="Vanderlinde T."/>
            <person name="Dupim E.G."/>
            <person name="Nazario-Yepiz N.O."/>
            <person name="Carvalho A.B."/>
        </authorList>
    </citation>
    <scope>NUCLEOTIDE SEQUENCE [LARGE SCALE GENOMIC DNA]</scope>
    <source>
        <strain evidence="2">Navoj_Jal97</strain>
        <tissue evidence="2">Whole organism</tissue>
    </source>
</reference>
<organism evidence="2 3">
    <name type="scientific">Drosophila navojoa</name>
    <name type="common">Fruit fly</name>
    <dbReference type="NCBI Taxonomy" id="7232"/>
    <lineage>
        <taxon>Eukaryota</taxon>
        <taxon>Metazoa</taxon>
        <taxon>Ecdysozoa</taxon>
        <taxon>Arthropoda</taxon>
        <taxon>Hexapoda</taxon>
        <taxon>Insecta</taxon>
        <taxon>Pterygota</taxon>
        <taxon>Neoptera</taxon>
        <taxon>Endopterygota</taxon>
        <taxon>Diptera</taxon>
        <taxon>Brachycera</taxon>
        <taxon>Muscomorpha</taxon>
        <taxon>Ephydroidea</taxon>
        <taxon>Drosophilidae</taxon>
        <taxon>Drosophila</taxon>
    </lineage>
</organism>
<dbReference type="Proteomes" id="UP000295192">
    <property type="component" value="Unassembled WGS sequence"/>
</dbReference>
<accession>A0A484BV00</accession>
<protein>
    <submittedName>
        <fullName evidence="2">Uncharacterized protein</fullName>
    </submittedName>
</protein>
<feature type="compositionally biased region" description="Low complexity" evidence="1">
    <location>
        <begin position="11"/>
        <end position="20"/>
    </location>
</feature>
<feature type="compositionally biased region" description="Low complexity" evidence="1">
    <location>
        <begin position="42"/>
        <end position="54"/>
    </location>
</feature>
<dbReference type="EMBL" id="LSRL02000003">
    <property type="protein sequence ID" value="TDG52618.1"/>
    <property type="molecule type" value="Genomic_DNA"/>
</dbReference>
<sequence>MNHAQIIWPVRQQQQQQQQLEEQRQPTARTRSNWRCLINNHQQQQQQATTTTITDRSPQTADHSDEPCSGPGQRNIAPASASQPHEHLEMQHLLATTL</sequence>
<name>A0A484BV00_DRONA</name>
<proteinExistence type="predicted"/>
<evidence type="ECO:0000256" key="1">
    <source>
        <dbReference type="SAM" id="MobiDB-lite"/>
    </source>
</evidence>
<evidence type="ECO:0000313" key="2">
    <source>
        <dbReference type="EMBL" id="TDG52618.1"/>
    </source>
</evidence>
<keyword evidence="3" id="KW-1185">Reference proteome</keyword>
<dbReference type="AlphaFoldDB" id="A0A484BV00"/>
<comment type="caution">
    <text evidence="2">The sequence shown here is derived from an EMBL/GenBank/DDBJ whole genome shotgun (WGS) entry which is preliminary data.</text>
</comment>
<feature type="region of interest" description="Disordered" evidence="1">
    <location>
        <begin position="1"/>
        <end position="87"/>
    </location>
</feature>
<gene>
    <name evidence="2" type="ORF">AWZ03_000851</name>
</gene>
<evidence type="ECO:0000313" key="3">
    <source>
        <dbReference type="Proteomes" id="UP000295192"/>
    </source>
</evidence>